<dbReference type="Proteomes" id="UP000034112">
    <property type="component" value="Unassembled WGS sequence"/>
</dbReference>
<dbReference type="AlphaFoldDB" id="A0A0F9ZVS4"/>
<evidence type="ECO:0000313" key="3">
    <source>
        <dbReference type="Proteomes" id="UP000034112"/>
    </source>
</evidence>
<dbReference type="OrthoDB" id="3021074at2759"/>
<keyword evidence="1" id="KW-0812">Transmembrane</keyword>
<feature type="transmembrane region" description="Helical" evidence="1">
    <location>
        <begin position="170"/>
        <end position="192"/>
    </location>
</feature>
<dbReference type="OMA" id="RAQTFPC"/>
<comment type="caution">
    <text evidence="2">The sequence shown here is derived from an EMBL/GenBank/DDBJ whole genome shotgun (WGS) entry which is preliminary data.</text>
</comment>
<keyword evidence="1" id="KW-1133">Transmembrane helix</keyword>
<organism evidence="2 3">
    <name type="scientific">Trichoderma harzianum</name>
    <name type="common">Hypocrea lixii</name>
    <dbReference type="NCBI Taxonomy" id="5544"/>
    <lineage>
        <taxon>Eukaryota</taxon>
        <taxon>Fungi</taxon>
        <taxon>Dikarya</taxon>
        <taxon>Ascomycota</taxon>
        <taxon>Pezizomycotina</taxon>
        <taxon>Sordariomycetes</taxon>
        <taxon>Hypocreomycetidae</taxon>
        <taxon>Hypocreales</taxon>
        <taxon>Hypocreaceae</taxon>
        <taxon>Trichoderma</taxon>
    </lineage>
</organism>
<keyword evidence="1" id="KW-0472">Membrane</keyword>
<gene>
    <name evidence="2" type="ORF">THAR02_03705</name>
</gene>
<protein>
    <submittedName>
        <fullName evidence="2">Uncharacterized protein</fullName>
    </submittedName>
</protein>
<dbReference type="EMBL" id="JOKZ01000085">
    <property type="protein sequence ID" value="KKP04187.1"/>
    <property type="molecule type" value="Genomic_DNA"/>
</dbReference>
<reference evidence="3" key="1">
    <citation type="journal article" date="2015" name="Genome Announc.">
        <title>Draft whole-genome sequence of the biocontrol agent Trichoderma harzianum T6776.</title>
        <authorList>
            <person name="Baroncelli R."/>
            <person name="Piaggeschi G."/>
            <person name="Fiorini L."/>
            <person name="Bertolini E."/>
            <person name="Zapparata A."/>
            <person name="Pe M.E."/>
            <person name="Sarrocco S."/>
            <person name="Vannacci G."/>
        </authorList>
    </citation>
    <scope>NUCLEOTIDE SEQUENCE [LARGE SCALE GENOMIC DNA]</scope>
    <source>
        <strain evidence="3">T6776</strain>
    </source>
</reference>
<sequence>MPPPSWGISLGDAVVSQSGGLLDSVASENTATNSIDDSLKVICAWPISGSYGAGSRVLFYVLVATAVFARKLDWIKSAALSTALPLSASAAVHGVVLAALHRDTIEFFRAQTFPCHEDGQGSRISGNPKSFPYGENTTCELVCSEKDGPFSPIRIGSANNIYVVPAPRTLTFGAATLVAAGCCIHTVIWMVVMTERFNIRAKSYETNKPISGTNSATKGTTNDVNLMIHIFLSAAAIPVSGCAAVAIIIVGEINFFSNPVNYQAEPLAAIG</sequence>
<proteinExistence type="predicted"/>
<evidence type="ECO:0000313" key="2">
    <source>
        <dbReference type="EMBL" id="KKP04187.1"/>
    </source>
</evidence>
<evidence type="ECO:0000256" key="1">
    <source>
        <dbReference type="SAM" id="Phobius"/>
    </source>
</evidence>
<feature type="transmembrane region" description="Helical" evidence="1">
    <location>
        <begin position="226"/>
        <end position="250"/>
    </location>
</feature>
<accession>A0A0F9ZVS4</accession>
<name>A0A0F9ZVS4_TRIHA</name>